<dbReference type="InterPro" id="IPR001611">
    <property type="entry name" value="Leu-rich_rpt"/>
</dbReference>
<keyword evidence="8 13" id="KW-1133">Transmembrane helix</keyword>
<keyword evidence="12" id="KW-0393">Immunoglobulin domain</keyword>
<evidence type="ECO:0000256" key="8">
    <source>
        <dbReference type="ARBA" id="ARBA00022989"/>
    </source>
</evidence>
<dbReference type="GO" id="GO:0007155">
    <property type="term" value="P:cell adhesion"/>
    <property type="evidence" value="ECO:0007669"/>
    <property type="project" value="UniProtKB-KW"/>
</dbReference>
<name>A0A6A4SIE4_SCOMX</name>
<evidence type="ECO:0000256" key="7">
    <source>
        <dbReference type="ARBA" id="ARBA00022889"/>
    </source>
</evidence>
<accession>A0A6A4SIE4</accession>
<organism evidence="15 16">
    <name type="scientific">Scophthalmus maximus</name>
    <name type="common">Turbot</name>
    <name type="synonym">Psetta maxima</name>
    <dbReference type="NCBI Taxonomy" id="52904"/>
    <lineage>
        <taxon>Eukaryota</taxon>
        <taxon>Metazoa</taxon>
        <taxon>Chordata</taxon>
        <taxon>Craniata</taxon>
        <taxon>Vertebrata</taxon>
        <taxon>Euteleostomi</taxon>
        <taxon>Actinopterygii</taxon>
        <taxon>Neopterygii</taxon>
        <taxon>Teleostei</taxon>
        <taxon>Neoteleostei</taxon>
        <taxon>Acanthomorphata</taxon>
        <taxon>Carangaria</taxon>
        <taxon>Pleuronectiformes</taxon>
        <taxon>Pleuronectoidei</taxon>
        <taxon>Scophthalmidae</taxon>
        <taxon>Scophthalmus</taxon>
    </lineage>
</organism>
<dbReference type="PANTHER" id="PTHR24368:SF1">
    <property type="entry name" value="AMPHOTERIN-INDUCED PROTEIN 1"/>
    <property type="match status" value="1"/>
</dbReference>
<dbReference type="GO" id="GO:0016020">
    <property type="term" value="C:membrane"/>
    <property type="evidence" value="ECO:0007669"/>
    <property type="project" value="UniProtKB-SubCell"/>
</dbReference>
<keyword evidence="10" id="KW-1015">Disulfide bond</keyword>
<evidence type="ECO:0000256" key="9">
    <source>
        <dbReference type="ARBA" id="ARBA00023136"/>
    </source>
</evidence>
<comment type="subcellular location">
    <subcellularLocation>
        <location evidence="1">Membrane</location>
        <topology evidence="1">Single-pass type I membrane protein</topology>
    </subcellularLocation>
</comment>
<feature type="domain" description="Ig-like" evidence="14">
    <location>
        <begin position="394"/>
        <end position="492"/>
    </location>
</feature>
<dbReference type="Gene3D" id="3.80.10.10">
    <property type="entry name" value="Ribonuclease Inhibitor"/>
    <property type="match status" value="1"/>
</dbReference>
<dbReference type="PANTHER" id="PTHR24368">
    <property type="entry name" value="AMPHOTERIN-INDUCED PROTEIN"/>
    <property type="match status" value="1"/>
</dbReference>
<proteinExistence type="inferred from homology"/>
<evidence type="ECO:0000313" key="16">
    <source>
        <dbReference type="Proteomes" id="UP000438429"/>
    </source>
</evidence>
<comment type="similarity">
    <text evidence="2">Belongs to the immunoglobulin superfamily. AMIGO family.</text>
</comment>
<evidence type="ECO:0000256" key="10">
    <source>
        <dbReference type="ARBA" id="ARBA00023157"/>
    </source>
</evidence>
<sequence length="735" mass="81353">MSETDLIAIYTIAVVGFHTESCEQHAALLQRRGCFHFADGELWAKRLSPKPAAAAPELRLIYNSQENCKSPESRASILNQRAIGYVPGENTSSGHQPREQAVVTVRGEHIDTPTVCDPDRMGDSLCHSHRATRAVLRRRSLFTVLPFALLLPTVRVSGQSIGGPLDCRKSCVCASNIVSCSKTNLSNVPIALPKYTAVLDLSFNSITRLRAEWTPVKLSRLHTLVLSNNGLTFLSSEAFVSVTKLQYLDLSSNRLRLLDEFIFEPLEHLEVLLLYSNCISQIDRTAFSGLISLHKLYLSHNLISRFPLELVKERSRLETLRLLDVSSNRIKSLPLQELQSLPAWIKNGLYFHNNSLPCSCELYDMVARWNLKELSSATDFRSSHTCVLPGQQKEKIAILDLSKVNLNCSEVKVMEEEEAYLEQFLVLDCDAKQKDTTKSWALPGNIPLPKANTTAVMRPDGSLQIGPLRAEDTGVYTCYATSDSLKETLYVAVVVFNSTMSGGLENLKTAYTTLVACLVSIVMILIYLYLTPCRCACCPDHGLEKTNPMDSLHSSTVSISQANKETGQEGVEGRGFPYRHVGFSEIKDQLEQNGRLNPIVNNSLMQHLKTPGVEVLSVHFDITIENLAFMTSELQFTKIFPLWTQNCTFVVVFSISNTYPSQLIGPSQYFTCGTGAVGERLTLRRHAPQLQETLNPGRGSVGTPGAAATLLGSRQFADEAKTGGSSAVLLRYILQ</sequence>
<dbReference type="Gene3D" id="2.60.40.10">
    <property type="entry name" value="Immunoglobulins"/>
    <property type="match status" value="1"/>
</dbReference>
<evidence type="ECO:0000256" key="5">
    <source>
        <dbReference type="ARBA" id="ARBA00022729"/>
    </source>
</evidence>
<evidence type="ECO:0000313" key="15">
    <source>
        <dbReference type="EMBL" id="KAF0034946.1"/>
    </source>
</evidence>
<dbReference type="SUPFAM" id="SSF48726">
    <property type="entry name" value="Immunoglobulin"/>
    <property type="match status" value="1"/>
</dbReference>
<keyword evidence="5" id="KW-0732">Signal</keyword>
<keyword evidence="9 13" id="KW-0472">Membrane</keyword>
<keyword evidence="4 13" id="KW-0812">Transmembrane</keyword>
<dbReference type="PROSITE" id="PS50835">
    <property type="entry name" value="IG_LIKE"/>
    <property type="match status" value="1"/>
</dbReference>
<keyword evidence="3" id="KW-0433">Leucine-rich repeat</keyword>
<dbReference type="Proteomes" id="UP000438429">
    <property type="component" value="Unassembled WGS sequence"/>
</dbReference>
<dbReference type="EMBL" id="VEVO01000011">
    <property type="protein sequence ID" value="KAF0034946.1"/>
    <property type="molecule type" value="Genomic_DNA"/>
</dbReference>
<dbReference type="InterPro" id="IPR036179">
    <property type="entry name" value="Ig-like_dom_sf"/>
</dbReference>
<dbReference type="InterPro" id="IPR013783">
    <property type="entry name" value="Ig-like_fold"/>
</dbReference>
<dbReference type="InterPro" id="IPR003591">
    <property type="entry name" value="Leu-rich_rpt_typical-subtyp"/>
</dbReference>
<evidence type="ECO:0000256" key="13">
    <source>
        <dbReference type="SAM" id="Phobius"/>
    </source>
</evidence>
<dbReference type="AlphaFoldDB" id="A0A6A4SIE4"/>
<evidence type="ECO:0000256" key="2">
    <source>
        <dbReference type="ARBA" id="ARBA00005670"/>
    </source>
</evidence>
<evidence type="ECO:0000256" key="1">
    <source>
        <dbReference type="ARBA" id="ARBA00004479"/>
    </source>
</evidence>
<reference evidence="15 16" key="1">
    <citation type="submission" date="2019-06" db="EMBL/GenBank/DDBJ databases">
        <title>Draft genomes of female and male turbot (Scophthalmus maximus).</title>
        <authorList>
            <person name="Xu H."/>
            <person name="Xu X.-W."/>
            <person name="Shao C."/>
            <person name="Chen S."/>
        </authorList>
    </citation>
    <scope>NUCLEOTIDE SEQUENCE [LARGE SCALE GENOMIC DNA]</scope>
    <source>
        <strain evidence="15">Ysfricsl-2016a</strain>
        <tissue evidence="15">Blood</tissue>
    </source>
</reference>
<protein>
    <recommendedName>
        <fullName evidence="14">Ig-like domain-containing protein</fullName>
    </recommendedName>
</protein>
<feature type="transmembrane region" description="Helical" evidence="13">
    <location>
        <begin position="510"/>
        <end position="530"/>
    </location>
</feature>
<evidence type="ECO:0000256" key="11">
    <source>
        <dbReference type="ARBA" id="ARBA00023180"/>
    </source>
</evidence>
<dbReference type="InterPro" id="IPR003599">
    <property type="entry name" value="Ig_sub"/>
</dbReference>
<evidence type="ECO:0000256" key="3">
    <source>
        <dbReference type="ARBA" id="ARBA00022614"/>
    </source>
</evidence>
<evidence type="ECO:0000256" key="12">
    <source>
        <dbReference type="ARBA" id="ARBA00023319"/>
    </source>
</evidence>
<dbReference type="InterPro" id="IPR031283">
    <property type="entry name" value="AMIGO"/>
</dbReference>
<evidence type="ECO:0000259" key="14">
    <source>
        <dbReference type="PROSITE" id="PS50835"/>
    </source>
</evidence>
<gene>
    <name evidence="15" type="ORF">F2P81_012704</name>
</gene>
<dbReference type="PROSITE" id="PS51450">
    <property type="entry name" value="LRR"/>
    <property type="match status" value="2"/>
</dbReference>
<dbReference type="GO" id="GO:0007420">
    <property type="term" value="P:brain development"/>
    <property type="evidence" value="ECO:0007669"/>
    <property type="project" value="TreeGrafter"/>
</dbReference>
<evidence type="ECO:0000256" key="4">
    <source>
        <dbReference type="ARBA" id="ARBA00022692"/>
    </source>
</evidence>
<keyword evidence="7" id="KW-0130">Cell adhesion</keyword>
<dbReference type="SMART" id="SM00409">
    <property type="entry name" value="IG"/>
    <property type="match status" value="1"/>
</dbReference>
<keyword evidence="11" id="KW-0325">Glycoprotein</keyword>
<keyword evidence="6" id="KW-0677">Repeat</keyword>
<comment type="caution">
    <text evidence="15">The sequence shown here is derived from an EMBL/GenBank/DDBJ whole genome shotgun (WGS) entry which is preliminary data.</text>
</comment>
<dbReference type="Pfam" id="PF13855">
    <property type="entry name" value="LRR_8"/>
    <property type="match status" value="1"/>
</dbReference>
<dbReference type="InterPro" id="IPR007110">
    <property type="entry name" value="Ig-like_dom"/>
</dbReference>
<dbReference type="InterPro" id="IPR032675">
    <property type="entry name" value="LRR_dom_sf"/>
</dbReference>
<evidence type="ECO:0000256" key="6">
    <source>
        <dbReference type="ARBA" id="ARBA00022737"/>
    </source>
</evidence>
<dbReference type="SMART" id="SM00369">
    <property type="entry name" value="LRR_TYP"/>
    <property type="match status" value="5"/>
</dbReference>
<dbReference type="SUPFAM" id="SSF52058">
    <property type="entry name" value="L domain-like"/>
    <property type="match status" value="1"/>
</dbReference>